<feature type="domain" description="26S proteasome regulatory subunit RPN2 C-terminal" evidence="8">
    <location>
        <begin position="763"/>
        <end position="929"/>
    </location>
</feature>
<feature type="region of interest" description="Disordered" evidence="7">
    <location>
        <begin position="819"/>
        <end position="869"/>
    </location>
</feature>
<dbReference type="OrthoDB" id="261572at2759"/>
<dbReference type="Pfam" id="PF13646">
    <property type="entry name" value="HEAT_2"/>
    <property type="match status" value="1"/>
</dbReference>
<evidence type="ECO:0000313" key="10">
    <source>
        <dbReference type="EMBL" id="KAH3674452.1"/>
    </source>
</evidence>
<proteinExistence type="inferred from homology"/>
<keyword evidence="11" id="KW-1185">Reference proteome</keyword>
<dbReference type="PANTHER" id="PTHR10943:SF2">
    <property type="entry name" value="26S PROTEASOME NON-ATPASE REGULATORY SUBUNIT 1"/>
    <property type="match status" value="1"/>
</dbReference>
<dbReference type="InterPro" id="IPR040623">
    <property type="entry name" value="RPN2_C"/>
</dbReference>
<dbReference type="GO" id="GO:0034515">
    <property type="term" value="C:proteasome storage granule"/>
    <property type="evidence" value="ECO:0007669"/>
    <property type="project" value="TreeGrafter"/>
</dbReference>
<comment type="function">
    <text evidence="1 6">Acts as a regulatory subunit of the 26S proteasome which is involved in the ATP-dependent degradation of ubiquitinated proteins.</text>
</comment>
<dbReference type="Pfam" id="PF21505">
    <property type="entry name" value="RPN2_N"/>
    <property type="match status" value="1"/>
</dbReference>
<reference evidence="10" key="1">
    <citation type="journal article" date="2021" name="Open Biol.">
        <title>Shared evolutionary footprints suggest mitochondrial oxidative damage underlies multiple complex I losses in fungi.</title>
        <authorList>
            <person name="Schikora-Tamarit M.A."/>
            <person name="Marcet-Houben M."/>
            <person name="Nosek J."/>
            <person name="Gabaldon T."/>
        </authorList>
    </citation>
    <scope>NUCLEOTIDE SEQUENCE</scope>
    <source>
        <strain evidence="10">CBS6341</strain>
    </source>
</reference>
<dbReference type="PANTHER" id="PTHR10943">
    <property type="entry name" value="26S PROTEASOME NON-ATPASE REGULATORY SUBUNIT"/>
    <property type="match status" value="1"/>
</dbReference>
<dbReference type="InterPro" id="IPR016642">
    <property type="entry name" value="26S_Psome_Rpn2"/>
</dbReference>
<dbReference type="EMBL" id="JAEUBF010000853">
    <property type="protein sequence ID" value="KAH3674452.1"/>
    <property type="molecule type" value="Genomic_DNA"/>
</dbReference>
<dbReference type="GO" id="GO:0005634">
    <property type="term" value="C:nucleus"/>
    <property type="evidence" value="ECO:0007669"/>
    <property type="project" value="TreeGrafter"/>
</dbReference>
<name>A0A9P8PM84_9ASCO</name>
<dbReference type="InterPro" id="IPR016024">
    <property type="entry name" value="ARM-type_fold"/>
</dbReference>
<dbReference type="Proteomes" id="UP000769528">
    <property type="component" value="Unassembled WGS sequence"/>
</dbReference>
<dbReference type="PIRSF" id="PIRSF015947">
    <property type="entry name" value="26S_Psome_Rpn2"/>
    <property type="match status" value="1"/>
</dbReference>
<dbReference type="SUPFAM" id="SSF48371">
    <property type="entry name" value="ARM repeat"/>
    <property type="match status" value="1"/>
</dbReference>
<evidence type="ECO:0000256" key="6">
    <source>
        <dbReference type="PIRNR" id="PIRNR015947"/>
    </source>
</evidence>
<dbReference type="Pfam" id="PF01851">
    <property type="entry name" value="PC_rep"/>
    <property type="match status" value="3"/>
</dbReference>
<protein>
    <recommendedName>
        <fullName evidence="3 6">26S proteasome regulatory subunit RPN2</fullName>
    </recommendedName>
</protein>
<dbReference type="FunFam" id="1.25.10.10:FF:000017">
    <property type="entry name" value="26S proteasome non-ATPase regulatory subunit 1"/>
    <property type="match status" value="1"/>
</dbReference>
<dbReference type="InterPro" id="IPR048570">
    <property type="entry name" value="PSMD1_RPN2_N"/>
</dbReference>
<keyword evidence="5 6" id="KW-0647">Proteasome</keyword>
<keyword evidence="4" id="KW-0677">Repeat</keyword>
<gene>
    <name evidence="10" type="ORF">WICMUC_003289</name>
</gene>
<evidence type="ECO:0000256" key="1">
    <source>
        <dbReference type="ARBA" id="ARBA00002187"/>
    </source>
</evidence>
<accession>A0A9P8PM84</accession>
<feature type="domain" description="26S proteasome non-ATPase regulatory subunit 1/RPN2 N-terminal" evidence="9">
    <location>
        <begin position="4"/>
        <end position="315"/>
    </location>
</feature>
<evidence type="ECO:0000256" key="3">
    <source>
        <dbReference type="ARBA" id="ARBA00015684"/>
    </source>
</evidence>
<feature type="compositionally biased region" description="Basic and acidic residues" evidence="7">
    <location>
        <begin position="826"/>
        <end position="858"/>
    </location>
</feature>
<dbReference type="InterPro" id="IPR011989">
    <property type="entry name" value="ARM-like"/>
</dbReference>
<evidence type="ECO:0000259" key="8">
    <source>
        <dbReference type="Pfam" id="PF18004"/>
    </source>
</evidence>
<comment type="similarity">
    <text evidence="2 6">Belongs to the proteasome subunit S1 family.</text>
</comment>
<dbReference type="InterPro" id="IPR002015">
    <property type="entry name" value="Proteasome/cyclosome_rpt"/>
</dbReference>
<dbReference type="GO" id="GO:0008540">
    <property type="term" value="C:proteasome regulatory particle, base subcomplex"/>
    <property type="evidence" value="ECO:0007669"/>
    <property type="project" value="UniProtKB-UniRule"/>
</dbReference>
<dbReference type="AlphaFoldDB" id="A0A9P8PM84"/>
<evidence type="ECO:0000313" key="11">
    <source>
        <dbReference type="Proteomes" id="UP000769528"/>
    </source>
</evidence>
<reference evidence="10" key="2">
    <citation type="submission" date="2021-01" db="EMBL/GenBank/DDBJ databases">
        <authorList>
            <person name="Schikora-Tamarit M.A."/>
        </authorList>
    </citation>
    <scope>NUCLEOTIDE SEQUENCE</scope>
    <source>
        <strain evidence="10">CBS6341</strain>
    </source>
</reference>
<evidence type="ECO:0000259" key="9">
    <source>
        <dbReference type="Pfam" id="PF21505"/>
    </source>
</evidence>
<evidence type="ECO:0000256" key="4">
    <source>
        <dbReference type="ARBA" id="ARBA00022737"/>
    </source>
</evidence>
<evidence type="ECO:0000256" key="2">
    <source>
        <dbReference type="ARBA" id="ARBA00006308"/>
    </source>
</evidence>
<dbReference type="GO" id="GO:0030234">
    <property type="term" value="F:enzyme regulator activity"/>
    <property type="evidence" value="ECO:0007669"/>
    <property type="project" value="UniProtKB-UniRule"/>
</dbReference>
<organism evidence="10 11">
    <name type="scientific">Wickerhamomyces mucosus</name>
    <dbReference type="NCBI Taxonomy" id="1378264"/>
    <lineage>
        <taxon>Eukaryota</taxon>
        <taxon>Fungi</taxon>
        <taxon>Dikarya</taxon>
        <taxon>Ascomycota</taxon>
        <taxon>Saccharomycotina</taxon>
        <taxon>Saccharomycetes</taxon>
        <taxon>Phaffomycetales</taxon>
        <taxon>Wickerhamomycetaceae</taxon>
        <taxon>Wickerhamomyces</taxon>
    </lineage>
</organism>
<evidence type="ECO:0000256" key="5">
    <source>
        <dbReference type="ARBA" id="ARBA00022942"/>
    </source>
</evidence>
<dbReference type="Gene3D" id="1.25.10.10">
    <property type="entry name" value="Leucine-rich Repeat Variant"/>
    <property type="match status" value="1"/>
</dbReference>
<dbReference type="GO" id="GO:0043161">
    <property type="term" value="P:proteasome-mediated ubiquitin-dependent protein catabolic process"/>
    <property type="evidence" value="ECO:0007669"/>
    <property type="project" value="TreeGrafter"/>
</dbReference>
<dbReference type="Pfam" id="PF18004">
    <property type="entry name" value="RPN2_C"/>
    <property type="match status" value="1"/>
</dbReference>
<sequence>MASTTAAPYLALLGEQDNDLKTYALKSINDVVDEFWSEIANNILEIEELFEDESFKNRKLAALVASKVYYNLGDYDSSVKFALAADDQFNIDEKSEYVETVISKAIDQYIKLNKANYLAQNIKEVPIDLIKIFERMLEKSIKEKDYKLVIGLALDSYRLNIVQSIIKEQITSENEETGLSLINYTLSIATSIIDNTYFRTEILKALVDIIIHELSAPDYFTVSKIIVNLNETELAVHLFTNLLTSTDPNNKLIAYQVAFDLVNSASQELLFKTSNELRISQLESKEETDIVNKIIRILSGVPTSDFDITFLQKNNNTDIQILNKAKKALDGRNSIFHSAITFENAFLHAGTTDDSFFRSNLEWLGKATNWSKFSATAALGVIHKGNLSQGKKILQPYLPGTSGSHYTKGGSLYALGLIFAGHGKETIDYLRKHVVENGSSAGSDEIDVILHGASLGTGVAGMGLADQEIYEELKVVLYSDSAVSGEAAALSMGLIMLGSGNEAAQTDMLTYAQETQHENIIRGLSVGLALLNYGREEKADEIIETLLSHQNPILRYGGAYTIALAYAGTSNNKAIQKLLHVAVSDSNDNVRRAAVIALGFVLIRDYQTVPRIVELLSESHNPHVRYGTAIALGISCAGRGLPQAVNVLEPLTKDPVDFVRQGALIALAMVLIQQNEKSFPKVKEIKELYSSIISNKNHDALTKFGAALAQGIIDAGGRNVTIQTENSATGTLNTKAIVGLAVFTQFWYWFPFTHFLSLAFTPTSIIGVREDLKIPEFDILCHSKPQFFDYPPKLKEEEKQVFEKVKSAVLSTTAKAKARAKKSKKESKEDQMDVDEVKKEENEKSSSVDNVSKKLTEEESKDLEESSTSNIKYSKTPYKLSNLSRVLPSQLKYISFNKEERFVPVRKFRGNGGVVVLIDKSPSERTDVIKTVRQLNNQDAPLPKPFQYDPQDDDNE</sequence>
<feature type="region of interest" description="Disordered" evidence="7">
    <location>
        <begin position="933"/>
        <end position="956"/>
    </location>
</feature>
<dbReference type="GO" id="GO:0042176">
    <property type="term" value="P:regulation of protein catabolic process"/>
    <property type="evidence" value="ECO:0007669"/>
    <property type="project" value="UniProtKB-UniRule"/>
</dbReference>
<comment type="caution">
    <text evidence="10">The sequence shown here is derived from an EMBL/GenBank/DDBJ whole genome shotgun (WGS) entry which is preliminary data.</text>
</comment>
<evidence type="ECO:0000256" key="7">
    <source>
        <dbReference type="SAM" id="MobiDB-lite"/>
    </source>
</evidence>